<keyword evidence="1" id="KW-0472">Membrane</keyword>
<dbReference type="HOGENOM" id="CLU_118070_0_0_3"/>
<dbReference type="AlphaFoldDB" id="I4HF14"/>
<comment type="caution">
    <text evidence="2">The sequence shown here is derived from an EMBL/GenBank/DDBJ whole genome shotgun (WGS) entry which is preliminary data.</text>
</comment>
<keyword evidence="1" id="KW-1133">Transmembrane helix</keyword>
<dbReference type="EMBL" id="CAIM01000775">
    <property type="protein sequence ID" value="CCI20638.1"/>
    <property type="molecule type" value="Genomic_DNA"/>
</dbReference>
<feature type="transmembrane region" description="Helical" evidence="1">
    <location>
        <begin position="58"/>
        <end position="78"/>
    </location>
</feature>
<evidence type="ECO:0000313" key="2">
    <source>
        <dbReference type="EMBL" id="CCI20638.1"/>
    </source>
</evidence>
<name>I4HF14_MICAE</name>
<evidence type="ECO:0000256" key="1">
    <source>
        <dbReference type="SAM" id="Phobius"/>
    </source>
</evidence>
<organism evidence="2 3">
    <name type="scientific">Microcystis aeruginosa PCC 9807</name>
    <dbReference type="NCBI Taxonomy" id="1160283"/>
    <lineage>
        <taxon>Bacteria</taxon>
        <taxon>Bacillati</taxon>
        <taxon>Cyanobacteriota</taxon>
        <taxon>Cyanophyceae</taxon>
        <taxon>Oscillatoriophycideae</taxon>
        <taxon>Chroococcales</taxon>
        <taxon>Microcystaceae</taxon>
        <taxon>Microcystis</taxon>
    </lineage>
</organism>
<evidence type="ECO:0000313" key="3">
    <source>
        <dbReference type="Proteomes" id="UP000003613"/>
    </source>
</evidence>
<sequence length="194" mass="22100">MNTLNSNLKKPRKGLLGSWDMVVGPGMSFQETWICLIPTLLATVLIPIYAIINHFGWNIWQLLIMAFLVFDLVGGAIVNVSETTKCWHHSPQHNWRYHYGFIAIHLHPFLVAWLYGGSWPEATIAYGYLLIATPLILFVPCRLQKSIAITLYLGGLVLSHYLFQGIEGMGWFLPVYFLKLFVSYLPEDSNRSLS</sequence>
<accession>I4HF14</accession>
<feature type="transmembrane region" description="Helical" evidence="1">
    <location>
        <begin position="99"/>
        <end position="116"/>
    </location>
</feature>
<feature type="transmembrane region" description="Helical" evidence="1">
    <location>
        <begin position="146"/>
        <end position="163"/>
    </location>
</feature>
<gene>
    <name evidence="2" type="ORF">MICAF_920006</name>
</gene>
<feature type="transmembrane region" description="Helical" evidence="1">
    <location>
        <begin position="33"/>
        <end position="52"/>
    </location>
</feature>
<protein>
    <submittedName>
        <fullName evidence="2">Uncharacterized protein</fullName>
    </submittedName>
</protein>
<dbReference type="RefSeq" id="WP_002785880.1">
    <property type="nucleotide sequence ID" value="NZ_HE973323.1"/>
</dbReference>
<keyword evidence="1" id="KW-0812">Transmembrane</keyword>
<proteinExistence type="predicted"/>
<feature type="transmembrane region" description="Helical" evidence="1">
    <location>
        <begin position="122"/>
        <end position="139"/>
    </location>
</feature>
<reference evidence="2 3" key="1">
    <citation type="submission" date="2012-04" db="EMBL/GenBank/DDBJ databases">
        <authorList>
            <person name="Genoscope - CEA"/>
        </authorList>
    </citation>
    <scope>NUCLEOTIDE SEQUENCE [LARGE SCALE GENOMIC DNA]</scope>
    <source>
        <strain evidence="2 3">9807</strain>
    </source>
</reference>
<dbReference type="Proteomes" id="UP000003613">
    <property type="component" value="Unassembled WGS sequence"/>
</dbReference>